<dbReference type="Proteomes" id="UP001458880">
    <property type="component" value="Unassembled WGS sequence"/>
</dbReference>
<evidence type="ECO:0000313" key="2">
    <source>
        <dbReference type="Proteomes" id="UP001458880"/>
    </source>
</evidence>
<sequence>MSNDNKQQICPGVQSDSDEDIDIARSPTLLIEEEIYMETKPEDFVLIKFPIARSTNHVHYVAEILRCFEDEVEASYLRNFMKNKGKFPIPQVPDNSVAFKNQILFVLPKATCYEQSTESQ</sequence>
<accession>A0AAW1K3T1</accession>
<keyword evidence="2" id="KW-1185">Reference proteome</keyword>
<comment type="caution">
    <text evidence="1">The sequence shown here is derived from an EMBL/GenBank/DDBJ whole genome shotgun (WGS) entry which is preliminary data.</text>
</comment>
<reference evidence="1 2" key="1">
    <citation type="journal article" date="2024" name="BMC Genomics">
        <title>De novo assembly and annotation of Popillia japonica's genome with initial clues to its potential as an invasive pest.</title>
        <authorList>
            <person name="Cucini C."/>
            <person name="Boschi S."/>
            <person name="Funari R."/>
            <person name="Cardaioli E."/>
            <person name="Iannotti N."/>
            <person name="Marturano G."/>
            <person name="Paoli F."/>
            <person name="Bruttini M."/>
            <person name="Carapelli A."/>
            <person name="Frati F."/>
            <person name="Nardi F."/>
        </authorList>
    </citation>
    <scope>NUCLEOTIDE SEQUENCE [LARGE SCALE GENOMIC DNA]</scope>
    <source>
        <strain evidence="1">DMR45628</strain>
    </source>
</reference>
<organism evidence="1 2">
    <name type="scientific">Popillia japonica</name>
    <name type="common">Japanese beetle</name>
    <dbReference type="NCBI Taxonomy" id="7064"/>
    <lineage>
        <taxon>Eukaryota</taxon>
        <taxon>Metazoa</taxon>
        <taxon>Ecdysozoa</taxon>
        <taxon>Arthropoda</taxon>
        <taxon>Hexapoda</taxon>
        <taxon>Insecta</taxon>
        <taxon>Pterygota</taxon>
        <taxon>Neoptera</taxon>
        <taxon>Endopterygota</taxon>
        <taxon>Coleoptera</taxon>
        <taxon>Polyphaga</taxon>
        <taxon>Scarabaeiformia</taxon>
        <taxon>Scarabaeidae</taxon>
        <taxon>Rutelinae</taxon>
        <taxon>Popillia</taxon>
    </lineage>
</organism>
<proteinExistence type="predicted"/>
<dbReference type="EMBL" id="JASPKY010000264">
    <property type="protein sequence ID" value="KAK9712401.1"/>
    <property type="molecule type" value="Genomic_DNA"/>
</dbReference>
<name>A0AAW1K3T1_POPJA</name>
<evidence type="ECO:0000313" key="1">
    <source>
        <dbReference type="EMBL" id="KAK9712401.1"/>
    </source>
</evidence>
<dbReference type="AlphaFoldDB" id="A0AAW1K3T1"/>
<protein>
    <submittedName>
        <fullName evidence="1">Uncharacterized protein</fullName>
    </submittedName>
</protein>
<gene>
    <name evidence="1" type="ORF">QE152_g24922</name>
</gene>